<evidence type="ECO:0000256" key="1">
    <source>
        <dbReference type="ARBA" id="ARBA00010333"/>
    </source>
</evidence>
<sequence>MKKTPLFRTILRHFTCLLSGFALFIALPSVADQSVSDEPTEPPLKFITIDVAPWASINPETGQPEGAFVAIVDALSELTGLTIETTLTPFARVDRELEAGTHDCTILVPRDESIVIHGELVADHDVGILSHKDNPIDDYADLQGTTISLLRGSAISPEFDQDEAINKVYDTDYLIALRKLDRQRVAGVAGAIPTLKFLANENGLEDMLAPALKLTDIPLMFQCSRQSTQLALMPSLNAAIETLKQSGRLEEITDLYHF</sequence>
<dbReference type="SUPFAM" id="SSF53850">
    <property type="entry name" value="Periplasmic binding protein-like II"/>
    <property type="match status" value="1"/>
</dbReference>
<comment type="similarity">
    <text evidence="1">Belongs to the bacterial solute-binding protein 3 family.</text>
</comment>
<dbReference type="Proteomes" id="UP000273643">
    <property type="component" value="Unassembled WGS sequence"/>
</dbReference>
<dbReference type="PANTHER" id="PTHR35936:SF19">
    <property type="entry name" value="AMINO-ACID-BINDING PROTEIN YXEM-RELATED"/>
    <property type="match status" value="1"/>
</dbReference>
<evidence type="ECO:0000256" key="3">
    <source>
        <dbReference type="SAM" id="SignalP"/>
    </source>
</evidence>
<evidence type="ECO:0000313" key="5">
    <source>
        <dbReference type="EMBL" id="ROQ19622.1"/>
    </source>
</evidence>
<dbReference type="SMART" id="SM00062">
    <property type="entry name" value="PBPb"/>
    <property type="match status" value="1"/>
</dbReference>
<gene>
    <name evidence="5" type="ORF">EDC38_0207</name>
</gene>
<proteinExistence type="inferred from homology"/>
<dbReference type="InterPro" id="IPR001638">
    <property type="entry name" value="Solute-binding_3/MltF_N"/>
</dbReference>
<dbReference type="EMBL" id="RJUK01000001">
    <property type="protein sequence ID" value="ROQ19622.1"/>
    <property type="molecule type" value="Genomic_DNA"/>
</dbReference>
<evidence type="ECO:0000256" key="2">
    <source>
        <dbReference type="ARBA" id="ARBA00022729"/>
    </source>
</evidence>
<feature type="domain" description="Solute-binding protein family 3/N-terminal" evidence="4">
    <location>
        <begin position="43"/>
        <end position="255"/>
    </location>
</feature>
<dbReference type="AlphaFoldDB" id="A0A3N1NLG5"/>
<keyword evidence="2 3" id="KW-0732">Signal</keyword>
<protein>
    <submittedName>
        <fullName evidence="5">Amino acid ABC transporter substrate-binding protein (PAAT family)</fullName>
    </submittedName>
</protein>
<dbReference type="Gene3D" id="3.40.190.10">
    <property type="entry name" value="Periplasmic binding protein-like II"/>
    <property type="match status" value="2"/>
</dbReference>
<organism evidence="5 6">
    <name type="scientific">Marinimicrobium koreense</name>
    <dbReference type="NCBI Taxonomy" id="306545"/>
    <lineage>
        <taxon>Bacteria</taxon>
        <taxon>Pseudomonadati</taxon>
        <taxon>Pseudomonadota</taxon>
        <taxon>Gammaproteobacteria</taxon>
        <taxon>Cellvibrionales</taxon>
        <taxon>Cellvibrionaceae</taxon>
        <taxon>Marinimicrobium</taxon>
    </lineage>
</organism>
<dbReference type="RefSeq" id="WP_170162825.1">
    <property type="nucleotide sequence ID" value="NZ_RJUK01000001.1"/>
</dbReference>
<evidence type="ECO:0000313" key="6">
    <source>
        <dbReference type="Proteomes" id="UP000273643"/>
    </source>
</evidence>
<dbReference type="Pfam" id="PF00497">
    <property type="entry name" value="SBP_bac_3"/>
    <property type="match status" value="1"/>
</dbReference>
<reference evidence="5 6" key="1">
    <citation type="submission" date="2018-11" db="EMBL/GenBank/DDBJ databases">
        <title>Genomic Encyclopedia of Type Strains, Phase IV (KMG-IV): sequencing the most valuable type-strain genomes for metagenomic binning, comparative biology and taxonomic classification.</title>
        <authorList>
            <person name="Goeker M."/>
        </authorList>
    </citation>
    <scope>NUCLEOTIDE SEQUENCE [LARGE SCALE GENOMIC DNA]</scope>
    <source>
        <strain evidence="5 6">DSM 16974</strain>
    </source>
</reference>
<accession>A0A3N1NLG5</accession>
<dbReference type="PANTHER" id="PTHR35936">
    <property type="entry name" value="MEMBRANE-BOUND LYTIC MUREIN TRANSGLYCOSYLASE F"/>
    <property type="match status" value="1"/>
</dbReference>
<comment type="caution">
    <text evidence="5">The sequence shown here is derived from an EMBL/GenBank/DDBJ whole genome shotgun (WGS) entry which is preliminary data.</text>
</comment>
<name>A0A3N1NLG5_9GAMM</name>
<feature type="signal peptide" evidence="3">
    <location>
        <begin position="1"/>
        <end position="31"/>
    </location>
</feature>
<keyword evidence="6" id="KW-1185">Reference proteome</keyword>
<evidence type="ECO:0000259" key="4">
    <source>
        <dbReference type="SMART" id="SM00062"/>
    </source>
</evidence>
<feature type="chain" id="PRO_5018203539" evidence="3">
    <location>
        <begin position="32"/>
        <end position="258"/>
    </location>
</feature>